<dbReference type="Pfam" id="PF00589">
    <property type="entry name" value="Phage_integrase"/>
    <property type="match status" value="1"/>
</dbReference>
<dbReference type="Gene3D" id="1.10.443.10">
    <property type="entry name" value="Intergrase catalytic core"/>
    <property type="match status" value="1"/>
</dbReference>
<organism evidence="3 4">
    <name type="scientific">Acidisarcina polymorpha</name>
    <dbReference type="NCBI Taxonomy" id="2211140"/>
    <lineage>
        <taxon>Bacteria</taxon>
        <taxon>Pseudomonadati</taxon>
        <taxon>Acidobacteriota</taxon>
        <taxon>Terriglobia</taxon>
        <taxon>Terriglobales</taxon>
        <taxon>Acidobacteriaceae</taxon>
        <taxon>Acidisarcina</taxon>
    </lineage>
</organism>
<proteinExistence type="predicted"/>
<dbReference type="AlphaFoldDB" id="A0A2Z5FUZ1"/>
<keyword evidence="4" id="KW-1185">Reference proteome</keyword>
<name>A0A2Z5FUZ1_9BACT</name>
<dbReference type="Proteomes" id="UP000253606">
    <property type="component" value="Chromosome"/>
</dbReference>
<evidence type="ECO:0000313" key="4">
    <source>
        <dbReference type="Proteomes" id="UP000253606"/>
    </source>
</evidence>
<evidence type="ECO:0000313" key="3">
    <source>
        <dbReference type="EMBL" id="AXC10226.1"/>
    </source>
</evidence>
<dbReference type="InterPro" id="IPR011010">
    <property type="entry name" value="DNA_brk_join_enz"/>
</dbReference>
<dbReference type="KEGG" id="abas:ACPOL_0869"/>
<dbReference type="OrthoDB" id="107867at2"/>
<dbReference type="InterPro" id="IPR013762">
    <property type="entry name" value="Integrase-like_cat_sf"/>
</dbReference>
<dbReference type="PROSITE" id="PS51898">
    <property type="entry name" value="TYR_RECOMBINASE"/>
    <property type="match status" value="1"/>
</dbReference>
<dbReference type="RefSeq" id="WP_114205905.1">
    <property type="nucleotide sequence ID" value="NZ_CP030840.1"/>
</dbReference>
<dbReference type="SUPFAM" id="SSF56349">
    <property type="entry name" value="DNA breaking-rejoining enzymes"/>
    <property type="match status" value="1"/>
</dbReference>
<evidence type="ECO:0000256" key="1">
    <source>
        <dbReference type="ARBA" id="ARBA00023172"/>
    </source>
</evidence>
<reference evidence="3 4" key="1">
    <citation type="journal article" date="2018" name="Front. Microbiol.">
        <title>Hydrolytic Capabilities as a Key to Environmental Success: Chitinolytic and Cellulolytic Acidobacteria From Acidic Sub-arctic Soils and Boreal Peatlands.</title>
        <authorList>
            <person name="Belova S.E."/>
            <person name="Ravin N.V."/>
            <person name="Pankratov T.A."/>
            <person name="Rakitin A.L."/>
            <person name="Ivanova A.A."/>
            <person name="Beletsky A.V."/>
            <person name="Mardanov A.V."/>
            <person name="Sinninghe Damste J.S."/>
            <person name="Dedysh S.N."/>
        </authorList>
    </citation>
    <scope>NUCLEOTIDE SEQUENCE [LARGE SCALE GENOMIC DNA]</scope>
    <source>
        <strain evidence="3 4">SBC82</strain>
    </source>
</reference>
<keyword evidence="1" id="KW-0233">DNA recombination</keyword>
<feature type="domain" description="Tyr recombinase" evidence="2">
    <location>
        <begin position="1"/>
        <end position="193"/>
    </location>
</feature>
<dbReference type="InterPro" id="IPR002104">
    <property type="entry name" value="Integrase_catalytic"/>
</dbReference>
<accession>A0A2Z5FUZ1</accession>
<dbReference type="GO" id="GO:0006310">
    <property type="term" value="P:DNA recombination"/>
    <property type="evidence" value="ECO:0007669"/>
    <property type="project" value="UniProtKB-KW"/>
</dbReference>
<dbReference type="EMBL" id="CP030840">
    <property type="protein sequence ID" value="AXC10226.1"/>
    <property type="molecule type" value="Genomic_DNA"/>
</dbReference>
<protein>
    <submittedName>
        <fullName evidence="3">Phage integrase family protein</fullName>
    </submittedName>
</protein>
<gene>
    <name evidence="3" type="ORF">ACPOL_0869</name>
</gene>
<sequence>MKEQANDLLNAPSPKTLSGTRDRAVLALLLGCGLRRAELLRIDVKDLQQREGRWVLPDMAGKGGRVRTVTIPAGVKSRIDAWPQAYGITEGALFRPITKAGVLALPYRCSETFCVGLSRTSSTVGQNRNLYRSDGRTGLGAAWLRRIVCRLLPERASDRNWGECRACSITRRPLSQPCFGRYYGLHRSQKRLV</sequence>
<dbReference type="GO" id="GO:0003677">
    <property type="term" value="F:DNA binding"/>
    <property type="evidence" value="ECO:0007669"/>
    <property type="project" value="InterPro"/>
</dbReference>
<dbReference type="GO" id="GO:0015074">
    <property type="term" value="P:DNA integration"/>
    <property type="evidence" value="ECO:0007669"/>
    <property type="project" value="InterPro"/>
</dbReference>
<evidence type="ECO:0000259" key="2">
    <source>
        <dbReference type="PROSITE" id="PS51898"/>
    </source>
</evidence>